<dbReference type="Gene3D" id="3.90.1720.10">
    <property type="entry name" value="endopeptidase domain like (from Nostoc punctiforme)"/>
    <property type="match status" value="1"/>
</dbReference>
<keyword evidence="4" id="KW-0788">Thiol protease</keyword>
<keyword evidence="2" id="KW-0645">Protease</keyword>
<organism evidence="6 7">
    <name type="scientific">Kibdelosporangium lantanae</name>
    <dbReference type="NCBI Taxonomy" id="1497396"/>
    <lineage>
        <taxon>Bacteria</taxon>
        <taxon>Bacillati</taxon>
        <taxon>Actinomycetota</taxon>
        <taxon>Actinomycetes</taxon>
        <taxon>Pseudonocardiales</taxon>
        <taxon>Pseudonocardiaceae</taxon>
        <taxon>Kibdelosporangium</taxon>
    </lineage>
</organism>
<evidence type="ECO:0000256" key="3">
    <source>
        <dbReference type="ARBA" id="ARBA00022801"/>
    </source>
</evidence>
<dbReference type="InterPro" id="IPR051202">
    <property type="entry name" value="Peptidase_C40"/>
</dbReference>
<protein>
    <submittedName>
        <fullName evidence="6">C40 family peptidase</fullName>
    </submittedName>
</protein>
<sequence>MNFACGQRGLPYVWGGDGPDNSDRGFDCSGSTKSAYGAAGIFLPRTADAQYRTGNRVPDGKAILSGDLVFLRPALENQTCRSLHRKRKEAERSNLRSTCANRQLPLSERPICGRHPAQQLVLIRLFDGA</sequence>
<accession>A0ABW3MFY2</accession>
<proteinExistence type="inferred from homology"/>
<dbReference type="InterPro" id="IPR038765">
    <property type="entry name" value="Papain-like_cys_pep_sf"/>
</dbReference>
<evidence type="ECO:0000313" key="7">
    <source>
        <dbReference type="Proteomes" id="UP001597045"/>
    </source>
</evidence>
<dbReference type="PANTHER" id="PTHR47053:SF1">
    <property type="entry name" value="MUREIN DD-ENDOPEPTIDASE MEPH-RELATED"/>
    <property type="match status" value="1"/>
</dbReference>
<dbReference type="Proteomes" id="UP001597045">
    <property type="component" value="Unassembled WGS sequence"/>
</dbReference>
<comment type="caution">
    <text evidence="6">The sequence shown here is derived from an EMBL/GenBank/DDBJ whole genome shotgun (WGS) entry which is preliminary data.</text>
</comment>
<evidence type="ECO:0000256" key="1">
    <source>
        <dbReference type="ARBA" id="ARBA00007074"/>
    </source>
</evidence>
<evidence type="ECO:0000256" key="4">
    <source>
        <dbReference type="ARBA" id="ARBA00022807"/>
    </source>
</evidence>
<dbReference type="PANTHER" id="PTHR47053">
    <property type="entry name" value="MUREIN DD-ENDOPEPTIDASE MEPH-RELATED"/>
    <property type="match status" value="1"/>
</dbReference>
<name>A0ABW3MFY2_9PSEU</name>
<evidence type="ECO:0000259" key="5">
    <source>
        <dbReference type="PROSITE" id="PS51935"/>
    </source>
</evidence>
<keyword evidence="7" id="KW-1185">Reference proteome</keyword>
<evidence type="ECO:0000313" key="6">
    <source>
        <dbReference type="EMBL" id="MFD1048084.1"/>
    </source>
</evidence>
<dbReference type="InterPro" id="IPR000064">
    <property type="entry name" value="NLP_P60_dom"/>
</dbReference>
<keyword evidence="3" id="KW-0378">Hydrolase</keyword>
<feature type="domain" description="NlpC/P60" evidence="5">
    <location>
        <begin position="1"/>
        <end position="127"/>
    </location>
</feature>
<gene>
    <name evidence="6" type="ORF">ACFQ1S_22365</name>
</gene>
<dbReference type="Pfam" id="PF00877">
    <property type="entry name" value="NLPC_P60"/>
    <property type="match status" value="1"/>
</dbReference>
<dbReference type="SUPFAM" id="SSF54001">
    <property type="entry name" value="Cysteine proteinases"/>
    <property type="match status" value="1"/>
</dbReference>
<comment type="similarity">
    <text evidence="1">Belongs to the peptidase C40 family.</text>
</comment>
<dbReference type="EMBL" id="JBHTIS010001395">
    <property type="protein sequence ID" value="MFD1048084.1"/>
    <property type="molecule type" value="Genomic_DNA"/>
</dbReference>
<evidence type="ECO:0000256" key="2">
    <source>
        <dbReference type="ARBA" id="ARBA00022670"/>
    </source>
</evidence>
<reference evidence="7" key="1">
    <citation type="journal article" date="2019" name="Int. J. Syst. Evol. Microbiol.">
        <title>The Global Catalogue of Microorganisms (GCM) 10K type strain sequencing project: providing services to taxonomists for standard genome sequencing and annotation.</title>
        <authorList>
            <consortium name="The Broad Institute Genomics Platform"/>
            <consortium name="The Broad Institute Genome Sequencing Center for Infectious Disease"/>
            <person name="Wu L."/>
            <person name="Ma J."/>
        </authorList>
    </citation>
    <scope>NUCLEOTIDE SEQUENCE [LARGE SCALE GENOMIC DNA]</scope>
    <source>
        <strain evidence="7">JCM 31486</strain>
    </source>
</reference>
<dbReference type="PROSITE" id="PS51935">
    <property type="entry name" value="NLPC_P60"/>
    <property type="match status" value="1"/>
</dbReference>